<protein>
    <recommendedName>
        <fullName evidence="5">BZIP domain-containing protein</fullName>
    </recommendedName>
</protein>
<evidence type="ECO:0008006" key="5">
    <source>
        <dbReference type="Google" id="ProtNLM"/>
    </source>
</evidence>
<dbReference type="PANTHER" id="PTHR42070:SF1">
    <property type="entry name" value="FILAMENT ASSOCIATED PROTEIN, PUTATIVE (AFU_ORTHOLOGUE AFUA_8G06630)-RELATED"/>
    <property type="match status" value="1"/>
</dbReference>
<organism evidence="3 4">
    <name type="scientific">Aspergillus brasiliensis</name>
    <dbReference type="NCBI Taxonomy" id="319629"/>
    <lineage>
        <taxon>Eukaryota</taxon>
        <taxon>Fungi</taxon>
        <taxon>Dikarya</taxon>
        <taxon>Ascomycota</taxon>
        <taxon>Pezizomycotina</taxon>
        <taxon>Eurotiomycetes</taxon>
        <taxon>Eurotiomycetidae</taxon>
        <taxon>Eurotiales</taxon>
        <taxon>Aspergillaceae</taxon>
        <taxon>Aspergillus</taxon>
        <taxon>Aspergillus subgen. Circumdati</taxon>
    </lineage>
</organism>
<feature type="coiled-coil region" evidence="1">
    <location>
        <begin position="72"/>
        <end position="110"/>
    </location>
</feature>
<accession>A0A9W5YIF3</accession>
<dbReference type="PANTHER" id="PTHR42070">
    <property type="entry name" value="FILAMENT ASSOCIATED PROTEIN, PUTATIVE (AFU_ORTHOLOGUE AFUA_8G06630)-RELATED"/>
    <property type="match status" value="1"/>
</dbReference>
<evidence type="ECO:0000256" key="2">
    <source>
        <dbReference type="SAM" id="MobiDB-lite"/>
    </source>
</evidence>
<feature type="region of interest" description="Disordered" evidence="2">
    <location>
        <begin position="167"/>
        <end position="187"/>
    </location>
</feature>
<proteinExistence type="predicted"/>
<dbReference type="AlphaFoldDB" id="A0A9W5YIF3"/>
<evidence type="ECO:0000256" key="1">
    <source>
        <dbReference type="SAM" id="Coils"/>
    </source>
</evidence>
<keyword evidence="1" id="KW-0175">Coiled coil</keyword>
<gene>
    <name evidence="3" type="ORF">AbraCBS73388_011498</name>
</gene>
<dbReference type="CDD" id="cd14688">
    <property type="entry name" value="bZIP_YAP"/>
    <property type="match status" value="1"/>
</dbReference>
<reference evidence="3" key="1">
    <citation type="submission" date="2022-07" db="EMBL/GenBank/DDBJ databases">
        <title>Taxonomy of Aspergillus series Nigri: significant species reduction supported by multi-species coalescent approaches.</title>
        <authorList>
            <person name="Bian C."/>
            <person name="Kusuya Y."/>
            <person name="Sklenar F."/>
            <person name="D'hooge E."/>
            <person name="Yaguchi T."/>
            <person name="Takahashi H."/>
            <person name="Hubka V."/>
        </authorList>
    </citation>
    <scope>NUCLEOTIDE SEQUENCE</scope>
    <source>
        <strain evidence="3">CBS 733.88</strain>
    </source>
</reference>
<feature type="compositionally biased region" description="Polar residues" evidence="2">
    <location>
        <begin position="177"/>
        <end position="187"/>
    </location>
</feature>
<dbReference type="EMBL" id="BROQ01000009">
    <property type="protein sequence ID" value="GKZ18060.1"/>
    <property type="molecule type" value="Genomic_DNA"/>
</dbReference>
<evidence type="ECO:0000313" key="3">
    <source>
        <dbReference type="EMBL" id="GKZ18060.1"/>
    </source>
</evidence>
<comment type="caution">
    <text evidence="3">The sequence shown here is derived from an EMBL/GenBank/DDBJ whole genome shotgun (WGS) entry which is preliminary data.</text>
</comment>
<name>A0A9W5YIF3_9EURO</name>
<evidence type="ECO:0000313" key="4">
    <source>
        <dbReference type="Proteomes" id="UP001143548"/>
    </source>
</evidence>
<sequence>MYPSWAKRSEAATVRHRSKWRRGVSEEPPQPVLAIPTKAHSLEQVISSCFGLSVRWGITSVANVFIKDLDRLARIRENQRNSRARKQQHTRELEQKLAALQEQARRRDVEHRMAVQKLEAENRKLKYLLTRSGLTSELLEHYLQIDDPVLTEKVAIPKLRSTETQCQSHANPACSPNGRNAATSALQSNKPEAINPEKSFNCVKKPPSETAQAAPDLEVSARDPSVCGCGPGEAGESWPSNGDVLNTTLCAIADELIDQYNTRGVELSEIRRKLWAGFSKGLTTEEGCRVQNHILFQVLDEISNS</sequence>
<dbReference type="Proteomes" id="UP001143548">
    <property type="component" value="Unassembled WGS sequence"/>
</dbReference>
<dbReference type="Gene3D" id="1.20.5.170">
    <property type="match status" value="1"/>
</dbReference>
<feature type="region of interest" description="Disordered" evidence="2">
    <location>
        <begin position="196"/>
        <end position="215"/>
    </location>
</feature>